<dbReference type="RefSeq" id="WP_214417718.1">
    <property type="nucleotide sequence ID" value="NZ_JAEQMM010000003.1"/>
</dbReference>
<gene>
    <name evidence="1" type="ORF">JKL17_06005</name>
</gene>
<sequence>MEDVYKFHISLVKMLISQIWIGDTVSLTKLYRQLDFDNQKLNELRGLV</sequence>
<name>A0ABS5UGH2_9LACO</name>
<keyword evidence="2" id="KW-1185">Reference proteome</keyword>
<dbReference type="Proteomes" id="UP000694640">
    <property type="component" value="Unassembled WGS sequence"/>
</dbReference>
<protein>
    <submittedName>
        <fullName evidence="1">Uncharacterized protein</fullName>
    </submittedName>
</protein>
<accession>A0ABS5UGH2</accession>
<dbReference type="EMBL" id="JAEQMM010000003">
    <property type="protein sequence ID" value="MBT1137677.1"/>
    <property type="molecule type" value="Genomic_DNA"/>
</dbReference>
<evidence type="ECO:0000313" key="2">
    <source>
        <dbReference type="Proteomes" id="UP000694640"/>
    </source>
</evidence>
<proteinExistence type="predicted"/>
<organism evidence="1 2">
    <name type="scientific">Lactiplantibacillus argentoratensis</name>
    <dbReference type="NCBI Taxonomy" id="271881"/>
    <lineage>
        <taxon>Bacteria</taxon>
        <taxon>Bacillati</taxon>
        <taxon>Bacillota</taxon>
        <taxon>Bacilli</taxon>
        <taxon>Lactobacillales</taxon>
        <taxon>Lactobacillaceae</taxon>
        <taxon>Lactiplantibacillus</taxon>
    </lineage>
</organism>
<comment type="caution">
    <text evidence="1">The sequence shown here is derived from an EMBL/GenBank/DDBJ whole genome shotgun (WGS) entry which is preliminary data.</text>
</comment>
<evidence type="ECO:0000313" key="1">
    <source>
        <dbReference type="EMBL" id="MBT1137677.1"/>
    </source>
</evidence>
<reference evidence="1 2" key="1">
    <citation type="submission" date="2021-01" db="EMBL/GenBank/DDBJ databases">
        <title>High-quality draft genome sequence data of six Lactiplantibacillus plantarum subsp. argentoratensis strains isolated from various Greek sourdoughs.</title>
        <authorList>
            <person name="Syrokou M.K."/>
            <person name="Paramithiotis S."/>
            <person name="Skandamis P.N."/>
            <person name="Drosinos E.H."/>
            <person name="Bosnea L."/>
            <person name="Mataragas M."/>
        </authorList>
    </citation>
    <scope>NUCLEOTIDE SEQUENCE [LARGE SCALE GENOMIC DNA]</scope>
    <source>
        <strain evidence="1 2">LQC 2520</strain>
    </source>
</reference>